<dbReference type="GO" id="GO:0005789">
    <property type="term" value="C:endoplasmic reticulum membrane"/>
    <property type="evidence" value="ECO:0007669"/>
    <property type="project" value="UniProtKB-SubCell"/>
</dbReference>
<gene>
    <name evidence="8" type="ORF">K493DRAFT_309827</name>
</gene>
<comment type="similarity">
    <text evidence="1 6">Belongs to the RAMP4 family.</text>
</comment>
<evidence type="ECO:0000313" key="9">
    <source>
        <dbReference type="Proteomes" id="UP000193498"/>
    </source>
</evidence>
<dbReference type="InterPro" id="IPR010580">
    <property type="entry name" value="ER_stress-assoc"/>
</dbReference>
<keyword evidence="4 6" id="KW-1133">Transmembrane helix</keyword>
<feature type="transmembrane region" description="Helical" evidence="6">
    <location>
        <begin position="34"/>
        <end position="55"/>
    </location>
</feature>
<evidence type="ECO:0000256" key="3">
    <source>
        <dbReference type="ARBA" id="ARBA00022824"/>
    </source>
</evidence>
<comment type="function">
    <text evidence="6">Interacts with target proteins during translocation into the lumen of the endoplasmic reticulum. Protects unfolded target proteins against degradation and facilitate correct glycosylation.</text>
</comment>
<evidence type="ECO:0000256" key="2">
    <source>
        <dbReference type="ARBA" id="ARBA00022692"/>
    </source>
</evidence>
<organism evidence="8 9">
    <name type="scientific">Basidiobolus meristosporus CBS 931.73</name>
    <dbReference type="NCBI Taxonomy" id="1314790"/>
    <lineage>
        <taxon>Eukaryota</taxon>
        <taxon>Fungi</taxon>
        <taxon>Fungi incertae sedis</taxon>
        <taxon>Zoopagomycota</taxon>
        <taxon>Entomophthoromycotina</taxon>
        <taxon>Basidiobolomycetes</taxon>
        <taxon>Basidiobolales</taxon>
        <taxon>Basidiobolaceae</taxon>
        <taxon>Basidiobolus</taxon>
    </lineage>
</organism>
<dbReference type="EMBL" id="MCFE01000001">
    <property type="protein sequence ID" value="ORY08412.1"/>
    <property type="molecule type" value="Genomic_DNA"/>
</dbReference>
<protein>
    <recommendedName>
        <fullName evidence="6">Stress-associated endoplasmic reticulum protein</fullName>
    </recommendedName>
</protein>
<dbReference type="Proteomes" id="UP000193498">
    <property type="component" value="Unassembled WGS sequence"/>
</dbReference>
<accession>A0A1Y1ZDQ1</accession>
<evidence type="ECO:0000256" key="7">
    <source>
        <dbReference type="SAM" id="MobiDB-lite"/>
    </source>
</evidence>
<feature type="compositionally biased region" description="Polar residues" evidence="7">
    <location>
        <begin position="1"/>
        <end position="14"/>
    </location>
</feature>
<feature type="region of interest" description="Disordered" evidence="7">
    <location>
        <begin position="1"/>
        <end position="33"/>
    </location>
</feature>
<evidence type="ECO:0000256" key="1">
    <source>
        <dbReference type="ARBA" id="ARBA00005500"/>
    </source>
</evidence>
<comment type="subcellular location">
    <subcellularLocation>
        <location evidence="6">Membrane</location>
        <topology evidence="6">Single-pass membrane protein</topology>
    </subcellularLocation>
    <subcellularLocation>
        <location evidence="6">Endoplasmic reticulum membrane</location>
        <topology evidence="6">Single-pass membrane protein</topology>
    </subcellularLocation>
</comment>
<proteinExistence type="inferred from homology"/>
<comment type="caution">
    <text evidence="8">The sequence shown here is derived from an EMBL/GenBank/DDBJ whole genome shotgun (WGS) entry which is preliminary data.</text>
</comment>
<keyword evidence="2 6" id="KW-0812">Transmembrane</keyword>
<keyword evidence="3 6" id="KW-0256">Endoplasmic reticulum</keyword>
<sequence>MATTPTMRQKNQQYAKRVTKRGQREEEEDEKSGLSPYAVGFLLFVVLGSALFSFFEHLF</sequence>
<keyword evidence="9" id="KW-1185">Reference proteome</keyword>
<evidence type="ECO:0000256" key="4">
    <source>
        <dbReference type="ARBA" id="ARBA00022989"/>
    </source>
</evidence>
<evidence type="ECO:0000313" key="8">
    <source>
        <dbReference type="EMBL" id="ORY08412.1"/>
    </source>
</evidence>
<evidence type="ECO:0000256" key="5">
    <source>
        <dbReference type="ARBA" id="ARBA00023136"/>
    </source>
</evidence>
<dbReference type="AlphaFoldDB" id="A0A1Y1ZDQ1"/>
<dbReference type="Pfam" id="PF06624">
    <property type="entry name" value="RAMP4"/>
    <property type="match status" value="1"/>
</dbReference>
<dbReference type="OrthoDB" id="16679at2759"/>
<reference evidence="8 9" key="1">
    <citation type="submission" date="2016-07" db="EMBL/GenBank/DDBJ databases">
        <title>Pervasive Adenine N6-methylation of Active Genes in Fungi.</title>
        <authorList>
            <consortium name="DOE Joint Genome Institute"/>
            <person name="Mondo S.J."/>
            <person name="Dannebaum R.O."/>
            <person name="Kuo R.C."/>
            <person name="Labutti K."/>
            <person name="Haridas S."/>
            <person name="Kuo A."/>
            <person name="Salamov A."/>
            <person name="Ahrendt S.R."/>
            <person name="Lipzen A."/>
            <person name="Sullivan W."/>
            <person name="Andreopoulos W.B."/>
            <person name="Clum A."/>
            <person name="Lindquist E."/>
            <person name="Daum C."/>
            <person name="Ramamoorthy G.K."/>
            <person name="Gryganskyi A."/>
            <person name="Culley D."/>
            <person name="Magnuson J.K."/>
            <person name="James T.Y."/>
            <person name="O'Malley M.A."/>
            <person name="Stajich J.E."/>
            <person name="Spatafora J.W."/>
            <person name="Visel A."/>
            <person name="Grigoriev I.V."/>
        </authorList>
    </citation>
    <scope>NUCLEOTIDE SEQUENCE [LARGE SCALE GENOMIC DNA]</scope>
    <source>
        <strain evidence="8 9">CBS 931.73</strain>
    </source>
</reference>
<dbReference type="InParanoid" id="A0A1Y1ZDQ1"/>
<evidence type="ECO:0000256" key="6">
    <source>
        <dbReference type="RuleBase" id="RU364120"/>
    </source>
</evidence>
<keyword evidence="5 6" id="KW-0472">Membrane</keyword>
<name>A0A1Y1ZDQ1_9FUNG</name>